<sequence>MTDARFVRRWPSGDAEFRVPWNVERIARKKPVFVNRAIGAPHCSAARSGTIDRFRRIRAFGVAPMSGRA</sequence>
<keyword evidence="2" id="KW-1185">Reference proteome</keyword>
<organism evidence="1 2">
    <name type="scientific">Burkholderia savannae</name>
    <dbReference type="NCBI Taxonomy" id="1637837"/>
    <lineage>
        <taxon>Bacteria</taxon>
        <taxon>Pseudomonadati</taxon>
        <taxon>Pseudomonadota</taxon>
        <taxon>Betaproteobacteria</taxon>
        <taxon>Burkholderiales</taxon>
        <taxon>Burkholderiaceae</taxon>
        <taxon>Burkholderia</taxon>
        <taxon>pseudomallei group</taxon>
    </lineage>
</organism>
<gene>
    <name evidence="1" type="ORF">WS72_27545</name>
</gene>
<dbReference type="Proteomes" id="UP000070255">
    <property type="component" value="Unassembled WGS sequence"/>
</dbReference>
<comment type="caution">
    <text evidence="1">The sequence shown here is derived from an EMBL/GenBank/DDBJ whole genome shotgun (WGS) entry which is preliminary data.</text>
</comment>
<accession>A0ABR5T665</accession>
<protein>
    <submittedName>
        <fullName evidence="1">Uncharacterized protein</fullName>
    </submittedName>
</protein>
<name>A0ABR5T665_9BURK</name>
<evidence type="ECO:0000313" key="2">
    <source>
        <dbReference type="Proteomes" id="UP000070255"/>
    </source>
</evidence>
<evidence type="ECO:0000313" key="1">
    <source>
        <dbReference type="EMBL" id="KWZ38581.1"/>
    </source>
</evidence>
<dbReference type="EMBL" id="LNJQ01000004">
    <property type="protein sequence ID" value="KWZ38581.1"/>
    <property type="molecule type" value="Genomic_DNA"/>
</dbReference>
<reference evidence="1 2" key="1">
    <citation type="submission" date="2015-11" db="EMBL/GenBank/DDBJ databases">
        <authorList>
            <person name="Sahl J."/>
            <person name="Wagner D."/>
            <person name="Keim P."/>
        </authorList>
    </citation>
    <scope>NUCLEOTIDE SEQUENCE [LARGE SCALE GENOMIC DNA]</scope>
    <source>
        <strain evidence="1 2">BDU18</strain>
    </source>
</reference>
<proteinExistence type="predicted"/>